<proteinExistence type="inferred from homology"/>
<dbReference type="AlphaFoldDB" id="A0A1H3BGP8"/>
<dbReference type="RefSeq" id="WP_090123345.1">
    <property type="nucleotide sequence ID" value="NZ_FNNJ01000005.1"/>
</dbReference>
<evidence type="ECO:0000313" key="7">
    <source>
        <dbReference type="Proteomes" id="UP000199595"/>
    </source>
</evidence>
<dbReference type="GO" id="GO:0006396">
    <property type="term" value="P:RNA processing"/>
    <property type="evidence" value="ECO:0007669"/>
    <property type="project" value="InterPro"/>
</dbReference>
<keyword evidence="7" id="KW-1185">Reference proteome</keyword>
<dbReference type="GO" id="GO:0008173">
    <property type="term" value="F:RNA methyltransferase activity"/>
    <property type="evidence" value="ECO:0007669"/>
    <property type="project" value="InterPro"/>
</dbReference>
<dbReference type="InterPro" id="IPR001537">
    <property type="entry name" value="SpoU_MeTrfase"/>
</dbReference>
<dbReference type="OrthoDB" id="9785673at2"/>
<dbReference type="Proteomes" id="UP000199595">
    <property type="component" value="Unassembled WGS sequence"/>
</dbReference>
<accession>A0A1H3BGP8</accession>
<dbReference type="STRING" id="762486.SAMN05444411_105113"/>
<dbReference type="PANTHER" id="PTHR43191:SF2">
    <property type="entry name" value="RRNA METHYLTRANSFERASE 3, MITOCHONDRIAL"/>
    <property type="match status" value="1"/>
</dbReference>
<dbReference type="InterPro" id="IPR053888">
    <property type="entry name" value="MRM3-like_sub_bind"/>
</dbReference>
<dbReference type="Pfam" id="PF00588">
    <property type="entry name" value="SpoU_methylase"/>
    <property type="match status" value="1"/>
</dbReference>
<keyword evidence="2 6" id="KW-0489">Methyltransferase</keyword>
<gene>
    <name evidence="6" type="ORF">SAMN05444411_105113</name>
</gene>
<dbReference type="InterPro" id="IPR029028">
    <property type="entry name" value="Alpha/beta_knot_MTases"/>
</dbReference>
<dbReference type="InterPro" id="IPR029026">
    <property type="entry name" value="tRNA_m1G_MTases_N"/>
</dbReference>
<reference evidence="6 7" key="1">
    <citation type="submission" date="2016-10" db="EMBL/GenBank/DDBJ databases">
        <authorList>
            <person name="de Groot N.N."/>
        </authorList>
    </citation>
    <scope>NUCLEOTIDE SEQUENCE [LARGE SCALE GENOMIC DNA]</scope>
    <source>
        <strain evidence="6 7">DSM 24956</strain>
    </source>
</reference>
<keyword evidence="3 6" id="KW-0808">Transferase</keyword>
<dbReference type="Gene3D" id="3.30.1330.30">
    <property type="match status" value="1"/>
</dbReference>
<dbReference type="Pfam" id="PF22435">
    <property type="entry name" value="MRM3-like_sub_bind"/>
    <property type="match status" value="1"/>
</dbReference>
<dbReference type="GO" id="GO:0032259">
    <property type="term" value="P:methylation"/>
    <property type="evidence" value="ECO:0007669"/>
    <property type="project" value="UniProtKB-KW"/>
</dbReference>
<evidence type="ECO:0000256" key="2">
    <source>
        <dbReference type="ARBA" id="ARBA00022603"/>
    </source>
</evidence>
<evidence type="ECO:0000259" key="4">
    <source>
        <dbReference type="Pfam" id="PF00588"/>
    </source>
</evidence>
<comment type="similarity">
    <text evidence="1">Belongs to the class IV-like SAM-binding methyltransferase superfamily. RNA methyltransferase TrmH family.</text>
</comment>
<evidence type="ECO:0000259" key="5">
    <source>
        <dbReference type="Pfam" id="PF22435"/>
    </source>
</evidence>
<protein>
    <submittedName>
        <fullName evidence="6">RNA methyltransferase, TrmH family</fullName>
    </submittedName>
</protein>
<feature type="domain" description="tRNA/rRNA methyltransferase SpoU type" evidence="4">
    <location>
        <begin position="98"/>
        <end position="235"/>
    </location>
</feature>
<dbReference type="PANTHER" id="PTHR43191">
    <property type="entry name" value="RRNA METHYLTRANSFERASE 3"/>
    <property type="match status" value="1"/>
</dbReference>
<evidence type="ECO:0000313" key="6">
    <source>
        <dbReference type="EMBL" id="SDX40965.1"/>
    </source>
</evidence>
<dbReference type="InterPro" id="IPR029064">
    <property type="entry name" value="Ribosomal_eL30-like_sf"/>
</dbReference>
<sequence>MSLSKNQLKLITSLQQKKYRTRHNLFIVEGTKVVGEFLNSNYKLNSLFCVNDSEYLNINCKTIISEIDLKKISNLKNPNNVLALFEMPAKDQFVEEGLIVVLDEINDPGNLGTIIRLCDWFGVSQLICSTNTVDCFNNKVVQSSMGSLIRTSIKYTSITNYLQTTKLPKFVADMNGENVYKTTLPKNAVLVMGNEANGISKEVFELINNTISIPRFGTIQQTESLNVATATAILLSEFRRSL</sequence>
<name>A0A1H3BGP8_9FLAO</name>
<feature type="domain" description="MRM3-like substrate binding" evidence="5">
    <location>
        <begin position="6"/>
        <end position="83"/>
    </location>
</feature>
<dbReference type="InterPro" id="IPR051259">
    <property type="entry name" value="rRNA_Methyltransferase"/>
</dbReference>
<dbReference type="GO" id="GO:0003723">
    <property type="term" value="F:RNA binding"/>
    <property type="evidence" value="ECO:0007669"/>
    <property type="project" value="InterPro"/>
</dbReference>
<dbReference type="SUPFAM" id="SSF55315">
    <property type="entry name" value="L30e-like"/>
    <property type="match status" value="1"/>
</dbReference>
<dbReference type="EMBL" id="FNNJ01000005">
    <property type="protein sequence ID" value="SDX40965.1"/>
    <property type="molecule type" value="Genomic_DNA"/>
</dbReference>
<dbReference type="Gene3D" id="3.40.1280.10">
    <property type="match status" value="1"/>
</dbReference>
<evidence type="ECO:0000256" key="3">
    <source>
        <dbReference type="ARBA" id="ARBA00022679"/>
    </source>
</evidence>
<dbReference type="CDD" id="cd18109">
    <property type="entry name" value="SpoU-like_RNA-MTase"/>
    <property type="match status" value="1"/>
</dbReference>
<dbReference type="SUPFAM" id="SSF75217">
    <property type="entry name" value="alpha/beta knot"/>
    <property type="match status" value="1"/>
</dbReference>
<organism evidence="6 7">
    <name type="scientific">Lutibacter oricola</name>
    <dbReference type="NCBI Taxonomy" id="762486"/>
    <lineage>
        <taxon>Bacteria</taxon>
        <taxon>Pseudomonadati</taxon>
        <taxon>Bacteroidota</taxon>
        <taxon>Flavobacteriia</taxon>
        <taxon>Flavobacteriales</taxon>
        <taxon>Flavobacteriaceae</taxon>
        <taxon>Lutibacter</taxon>
    </lineage>
</organism>
<evidence type="ECO:0000256" key="1">
    <source>
        <dbReference type="ARBA" id="ARBA00007228"/>
    </source>
</evidence>